<dbReference type="PANTHER" id="PTHR22989:SF4">
    <property type="entry name" value="METHYLTRANSFERASE FKBM DOMAIN-CONTAINING PROTEIN"/>
    <property type="match status" value="1"/>
</dbReference>
<gene>
    <name evidence="2" type="ORF">CYNAS_LOCUS747</name>
</gene>
<accession>A0AA36DLI0</accession>
<dbReference type="AlphaFoldDB" id="A0AA36DLI0"/>
<dbReference type="PANTHER" id="PTHR22989">
    <property type="entry name" value="UNCHARACTERIZED DUF13 C.ELEGANS"/>
    <property type="match status" value="1"/>
</dbReference>
<organism evidence="2 3">
    <name type="scientific">Cylicocyclus nassatus</name>
    <name type="common">Nematode worm</name>
    <dbReference type="NCBI Taxonomy" id="53992"/>
    <lineage>
        <taxon>Eukaryota</taxon>
        <taxon>Metazoa</taxon>
        <taxon>Ecdysozoa</taxon>
        <taxon>Nematoda</taxon>
        <taxon>Chromadorea</taxon>
        <taxon>Rhabditida</taxon>
        <taxon>Rhabditina</taxon>
        <taxon>Rhabditomorpha</taxon>
        <taxon>Strongyloidea</taxon>
        <taxon>Strongylidae</taxon>
        <taxon>Cylicocyclus</taxon>
    </lineage>
</organism>
<sequence length="116" mass="13644">MLTFLRDMVNRTVIDHLIMDNEGPEFDLLPMIAVDNVLERNGITICQMNVEIHAPGPQERLEYFATMMSDVLKAKRFAPIYNLYWGHQRAFFINFEDPLCVEKYLVQFFKEPLVES</sequence>
<name>A0AA36DLI0_CYLNA</name>
<proteinExistence type="predicted"/>
<feature type="domain" description="Methyltransferase FkbM" evidence="1">
    <location>
        <begin position="3"/>
        <end position="68"/>
    </location>
</feature>
<dbReference type="InterPro" id="IPR006342">
    <property type="entry name" value="FkbM_mtfrase"/>
</dbReference>
<keyword evidence="3" id="KW-1185">Reference proteome</keyword>
<comment type="caution">
    <text evidence="2">The sequence shown here is derived from an EMBL/GenBank/DDBJ whole genome shotgun (WGS) entry which is preliminary data.</text>
</comment>
<dbReference type="Pfam" id="PF05050">
    <property type="entry name" value="Methyltransf_21"/>
    <property type="match status" value="1"/>
</dbReference>
<evidence type="ECO:0000313" key="3">
    <source>
        <dbReference type="Proteomes" id="UP001176961"/>
    </source>
</evidence>
<reference evidence="2" key="1">
    <citation type="submission" date="2023-07" db="EMBL/GenBank/DDBJ databases">
        <authorList>
            <consortium name="CYATHOMIX"/>
        </authorList>
    </citation>
    <scope>NUCLEOTIDE SEQUENCE</scope>
    <source>
        <strain evidence="2">N/A</strain>
    </source>
</reference>
<protein>
    <recommendedName>
        <fullName evidence="1">Methyltransferase FkbM domain-containing protein</fullName>
    </recommendedName>
</protein>
<dbReference type="Proteomes" id="UP001176961">
    <property type="component" value="Unassembled WGS sequence"/>
</dbReference>
<evidence type="ECO:0000259" key="1">
    <source>
        <dbReference type="Pfam" id="PF05050"/>
    </source>
</evidence>
<evidence type="ECO:0000313" key="2">
    <source>
        <dbReference type="EMBL" id="CAJ0588764.1"/>
    </source>
</evidence>
<dbReference type="EMBL" id="CATQJL010000001">
    <property type="protein sequence ID" value="CAJ0588764.1"/>
    <property type="molecule type" value="Genomic_DNA"/>
</dbReference>